<dbReference type="GO" id="GO:0030313">
    <property type="term" value="C:cell envelope"/>
    <property type="evidence" value="ECO:0007669"/>
    <property type="project" value="UniProtKB-SubCell"/>
</dbReference>
<proteinExistence type="predicted"/>
<dbReference type="AlphaFoldDB" id="R2QYJ1"/>
<dbReference type="Proteomes" id="UP000014148">
    <property type="component" value="Unassembled WGS sequence"/>
</dbReference>
<dbReference type="EMBL" id="ASWA01000003">
    <property type="protein sequence ID" value="EOT67249.1"/>
    <property type="molecule type" value="Genomic_DNA"/>
</dbReference>
<evidence type="ECO:0000256" key="2">
    <source>
        <dbReference type="SAM" id="SignalP"/>
    </source>
</evidence>
<evidence type="ECO:0000313" key="5">
    <source>
        <dbReference type="Proteomes" id="UP000013783"/>
    </source>
</evidence>
<comment type="subcellular location">
    <subcellularLocation>
        <location evidence="1">Cell envelope</location>
    </subcellularLocation>
</comment>
<name>R2QYJ1_9ENTE</name>
<gene>
    <name evidence="4" type="ORF">I585_02770</name>
    <name evidence="3" type="ORF">UAI_03588</name>
</gene>
<evidence type="ECO:0000313" key="3">
    <source>
        <dbReference type="EMBL" id="EOH73491.1"/>
    </source>
</evidence>
<reference evidence="4 6" key="2">
    <citation type="submission" date="2013-03" db="EMBL/GenBank/DDBJ databases">
        <title>The Genome Sequence of Enterococcus malodoratus ATCC_43197 (PacBio/Illumina hybrid assembly).</title>
        <authorList>
            <consortium name="The Broad Institute Genomics Platform"/>
            <consortium name="The Broad Institute Genome Sequencing Center for Infectious Disease"/>
            <person name="Earl A."/>
            <person name="Russ C."/>
            <person name="Gilmore M."/>
            <person name="Surin D."/>
            <person name="Walker B."/>
            <person name="Young S."/>
            <person name="Zeng Q."/>
            <person name="Gargeya S."/>
            <person name="Fitzgerald M."/>
            <person name="Haas B."/>
            <person name="Abouelleil A."/>
            <person name="Allen A.W."/>
            <person name="Alvarado L."/>
            <person name="Arachchi H.M."/>
            <person name="Berlin A.M."/>
            <person name="Chapman S.B."/>
            <person name="Gainer-Dewar J."/>
            <person name="Goldberg J."/>
            <person name="Griggs A."/>
            <person name="Gujja S."/>
            <person name="Hansen M."/>
            <person name="Howarth C."/>
            <person name="Imamovic A."/>
            <person name="Ireland A."/>
            <person name="Larimer J."/>
            <person name="McCowan C."/>
            <person name="Murphy C."/>
            <person name="Pearson M."/>
            <person name="Poon T.W."/>
            <person name="Priest M."/>
            <person name="Roberts A."/>
            <person name="Saif S."/>
            <person name="Shea T."/>
            <person name="Sisk P."/>
            <person name="Sykes S."/>
            <person name="Wortman J."/>
            <person name="Nusbaum C."/>
            <person name="Birren B."/>
        </authorList>
    </citation>
    <scope>NUCLEOTIDE SEQUENCE [LARGE SCALE GENOMIC DNA]</scope>
    <source>
        <strain evidence="4 6">ATCC 43197</strain>
    </source>
</reference>
<dbReference type="Proteomes" id="UP000013783">
    <property type="component" value="Unassembled WGS sequence"/>
</dbReference>
<dbReference type="OrthoDB" id="2189111at2"/>
<keyword evidence="6" id="KW-1185">Reference proteome</keyword>
<feature type="chain" id="PRO_5004354886" description="WxL domain-containing protein" evidence="2">
    <location>
        <begin position="28"/>
        <end position="211"/>
    </location>
</feature>
<dbReference type="eggNOG" id="COG1934">
    <property type="taxonomic scope" value="Bacteria"/>
</dbReference>
<dbReference type="PATRIC" id="fig|1158601.3.peg.3559"/>
<keyword evidence="2" id="KW-0732">Signal</keyword>
<dbReference type="EMBL" id="AJAK01000024">
    <property type="protein sequence ID" value="EOH73491.1"/>
    <property type="molecule type" value="Genomic_DNA"/>
</dbReference>
<protein>
    <recommendedName>
        <fullName evidence="7">WxL domain-containing protein</fullName>
    </recommendedName>
</protein>
<accession>R2QYJ1</accession>
<dbReference type="Gene3D" id="2.60.40.4270">
    <property type="entry name" value="Listeria-Bacteroides repeat domain"/>
    <property type="match status" value="1"/>
</dbReference>
<dbReference type="InterPro" id="IPR042229">
    <property type="entry name" value="Listeria/Bacterioides_rpt_sf"/>
</dbReference>
<evidence type="ECO:0000313" key="6">
    <source>
        <dbReference type="Proteomes" id="UP000014148"/>
    </source>
</evidence>
<evidence type="ECO:0000313" key="4">
    <source>
        <dbReference type="EMBL" id="EOT67249.1"/>
    </source>
</evidence>
<evidence type="ECO:0000256" key="1">
    <source>
        <dbReference type="ARBA" id="ARBA00004196"/>
    </source>
</evidence>
<dbReference type="Pfam" id="PF09479">
    <property type="entry name" value="Flg_new"/>
    <property type="match status" value="1"/>
</dbReference>
<comment type="caution">
    <text evidence="3">The sequence shown here is derived from an EMBL/GenBank/DDBJ whole genome shotgun (WGS) entry which is preliminary data.</text>
</comment>
<dbReference type="RefSeq" id="WP_010742378.1">
    <property type="nucleotide sequence ID" value="NZ_KB946251.1"/>
</dbReference>
<sequence length="211" mass="23573">MNKKNSVLKSAVLFLVVGNLSPIAVQAVSLTFDSMGGSLINDVETNIGGIWTEPAKPTKDGFTFLGWYLDREYAQRFDFNTIAEQDTTVYAKWIEEYVVQIPAKISLNSEEELSLSATNNGEKTLAVSLKNENSELNDATQLTLTNKNHSEIKAVTQLSWQSMDPESKWNVVSVKSDENEKTKEASISFEKPKEVQTGSYQGILTFDITYR</sequence>
<dbReference type="STRING" id="71451.RV07_GL003343"/>
<feature type="signal peptide" evidence="2">
    <location>
        <begin position="1"/>
        <end position="27"/>
    </location>
</feature>
<dbReference type="InterPro" id="IPR013378">
    <property type="entry name" value="InlB-like_B-rpt"/>
</dbReference>
<dbReference type="NCBIfam" id="TIGR02543">
    <property type="entry name" value="List_Bact_rpt"/>
    <property type="match status" value="1"/>
</dbReference>
<organism evidence="3 5">
    <name type="scientific">Enterococcus malodoratus ATCC 43197</name>
    <dbReference type="NCBI Taxonomy" id="1158601"/>
    <lineage>
        <taxon>Bacteria</taxon>
        <taxon>Bacillati</taxon>
        <taxon>Bacillota</taxon>
        <taxon>Bacilli</taxon>
        <taxon>Lactobacillales</taxon>
        <taxon>Enterococcaceae</taxon>
        <taxon>Enterococcus</taxon>
    </lineage>
</organism>
<reference evidence="3 5" key="1">
    <citation type="submission" date="2013-02" db="EMBL/GenBank/DDBJ databases">
        <title>The Genome Sequence of Enterococcus malodoratus ATCC_43197.</title>
        <authorList>
            <consortium name="The Broad Institute Genome Sequencing Platform"/>
            <consortium name="The Broad Institute Genome Sequencing Center for Infectious Disease"/>
            <person name="Earl A.M."/>
            <person name="Gilmore M.S."/>
            <person name="Lebreton F."/>
            <person name="Walker B."/>
            <person name="Young S.K."/>
            <person name="Zeng Q."/>
            <person name="Gargeya S."/>
            <person name="Fitzgerald M."/>
            <person name="Haas B."/>
            <person name="Abouelleil A."/>
            <person name="Alvarado L."/>
            <person name="Arachchi H.M."/>
            <person name="Berlin A.M."/>
            <person name="Chapman S.B."/>
            <person name="Dewar J."/>
            <person name="Goldberg J."/>
            <person name="Griggs A."/>
            <person name="Gujja S."/>
            <person name="Hansen M."/>
            <person name="Howarth C."/>
            <person name="Imamovic A."/>
            <person name="Larimer J."/>
            <person name="McCowan C."/>
            <person name="Murphy C."/>
            <person name="Neiman D."/>
            <person name="Pearson M."/>
            <person name="Priest M."/>
            <person name="Roberts A."/>
            <person name="Saif S."/>
            <person name="Shea T."/>
            <person name="Sisk P."/>
            <person name="Sykes S."/>
            <person name="Wortman J."/>
            <person name="Nusbaum C."/>
            <person name="Birren B."/>
        </authorList>
    </citation>
    <scope>NUCLEOTIDE SEQUENCE [LARGE SCALE GENOMIC DNA]</scope>
    <source>
        <strain evidence="3 5">ATCC 43197</strain>
    </source>
</reference>
<evidence type="ECO:0008006" key="7">
    <source>
        <dbReference type="Google" id="ProtNLM"/>
    </source>
</evidence>